<gene>
    <name evidence="1" type="ORF">C0Z18_27420</name>
</gene>
<dbReference type="Proteomes" id="UP000235616">
    <property type="component" value="Unassembled WGS sequence"/>
</dbReference>
<proteinExistence type="predicted"/>
<evidence type="ECO:0000313" key="2">
    <source>
        <dbReference type="Proteomes" id="UP000235616"/>
    </source>
</evidence>
<comment type="caution">
    <text evidence="1">The sequence shown here is derived from an EMBL/GenBank/DDBJ whole genome shotgun (WGS) entry which is preliminary data.</text>
</comment>
<organism evidence="1 2">
    <name type="scientific">Trinickia dabaoshanensis</name>
    <dbReference type="NCBI Taxonomy" id="564714"/>
    <lineage>
        <taxon>Bacteria</taxon>
        <taxon>Pseudomonadati</taxon>
        <taxon>Pseudomonadota</taxon>
        <taxon>Betaproteobacteria</taxon>
        <taxon>Burkholderiales</taxon>
        <taxon>Burkholderiaceae</taxon>
        <taxon>Trinickia</taxon>
    </lineage>
</organism>
<sequence length="114" mass="13065">MECPVRRVFSSSQRRESAQGEYGYDTANVDRNFFGATLVEDLFRPISLLVSESECGPSKAGPHFFYPSFAWHVFAVLICCRQSIVFDAPRGISERTQWFRYACPTVRLDNTITR</sequence>
<reference evidence="1 2" key="1">
    <citation type="submission" date="2018-01" db="EMBL/GenBank/DDBJ databases">
        <title>Whole genome analyses suggest that Burkholderia sensu lato contains two further novel genera in the rhizoxinica-symbiotica group Mycetohabitans gen. nov., and Trinickia gen. nov.: implications for the evolution of diazotrophy and nodulation in the Burkholderiaceae.</title>
        <authorList>
            <person name="Estrada-de los Santos P."/>
            <person name="Palmer M."/>
            <person name="Chavez-Ramirez B."/>
            <person name="Beukes C."/>
            <person name="Steenkamp E.T."/>
            <person name="Hirsch A.M."/>
            <person name="Manyaka P."/>
            <person name="Maluk M."/>
            <person name="Lafos M."/>
            <person name="Crook M."/>
            <person name="Gross E."/>
            <person name="Simon M.F."/>
            <person name="Bueno dos Reis Junior F."/>
            <person name="Poole P.S."/>
            <person name="Venter S.N."/>
            <person name="James E.K."/>
        </authorList>
    </citation>
    <scope>NUCLEOTIDE SEQUENCE [LARGE SCALE GENOMIC DNA]</scope>
    <source>
        <strain evidence="1 2">GIMN1.004</strain>
    </source>
</reference>
<accession>A0A2N7VE33</accession>
<keyword evidence="2" id="KW-1185">Reference proteome</keyword>
<dbReference type="AlphaFoldDB" id="A0A2N7VE33"/>
<dbReference type="EMBL" id="PNYA01000032">
    <property type="protein sequence ID" value="PMS15420.1"/>
    <property type="molecule type" value="Genomic_DNA"/>
</dbReference>
<protein>
    <submittedName>
        <fullName evidence="1">Uncharacterized protein</fullName>
    </submittedName>
</protein>
<evidence type="ECO:0000313" key="1">
    <source>
        <dbReference type="EMBL" id="PMS15420.1"/>
    </source>
</evidence>
<name>A0A2N7VE33_9BURK</name>